<dbReference type="FunFam" id="1.10.10.2660:FF:000001">
    <property type="entry name" value="Ubiquitin-activating enzyme E1 1"/>
    <property type="match status" value="1"/>
</dbReference>
<evidence type="ECO:0000256" key="4">
    <source>
        <dbReference type="ARBA" id="ARBA00012990"/>
    </source>
</evidence>
<dbReference type="InParanoid" id="K1Q8D3"/>
<dbReference type="AlphaFoldDB" id="K1Q8D3"/>
<dbReference type="InterPro" id="IPR000594">
    <property type="entry name" value="ThiF_NAD_FAD-bd"/>
</dbReference>
<dbReference type="GO" id="GO:0006511">
    <property type="term" value="P:ubiquitin-dependent protein catabolic process"/>
    <property type="evidence" value="ECO:0007669"/>
    <property type="project" value="TreeGrafter"/>
</dbReference>
<evidence type="ECO:0000256" key="9">
    <source>
        <dbReference type="ARBA" id="ARBA00030371"/>
    </source>
</evidence>
<dbReference type="FunCoup" id="K1Q8D3">
    <property type="interactions" value="1753"/>
</dbReference>
<keyword evidence="8" id="KW-0067">ATP-binding</keyword>
<dbReference type="HOGENOM" id="CLU_002556_0_0_1"/>
<dbReference type="FunFam" id="2.40.30.180:FF:000001">
    <property type="entry name" value="ubiquitin-like modifier-activating enzyme 1"/>
    <property type="match status" value="1"/>
</dbReference>
<dbReference type="InterPro" id="IPR045886">
    <property type="entry name" value="ThiF/MoeB/HesA"/>
</dbReference>
<organism evidence="12">
    <name type="scientific">Magallana gigas</name>
    <name type="common">Pacific oyster</name>
    <name type="synonym">Crassostrea gigas</name>
    <dbReference type="NCBI Taxonomy" id="29159"/>
    <lineage>
        <taxon>Eukaryota</taxon>
        <taxon>Metazoa</taxon>
        <taxon>Spiralia</taxon>
        <taxon>Lophotrochozoa</taxon>
        <taxon>Mollusca</taxon>
        <taxon>Bivalvia</taxon>
        <taxon>Autobranchia</taxon>
        <taxon>Pteriomorphia</taxon>
        <taxon>Ostreida</taxon>
        <taxon>Ostreoidea</taxon>
        <taxon>Ostreidae</taxon>
        <taxon>Magallana</taxon>
    </lineage>
</organism>
<evidence type="ECO:0000256" key="10">
    <source>
        <dbReference type="PROSITE-ProRule" id="PRU10132"/>
    </source>
</evidence>
<dbReference type="CDD" id="cd01490">
    <property type="entry name" value="Ube1_repeat2"/>
    <property type="match status" value="1"/>
</dbReference>
<name>K1Q8D3_MAGGI</name>
<proteinExistence type="inferred from homology"/>
<dbReference type="InterPro" id="IPR042302">
    <property type="entry name" value="E1_FCCH_sf"/>
</dbReference>
<dbReference type="Pfam" id="PF00899">
    <property type="entry name" value="ThiF"/>
    <property type="match status" value="1"/>
</dbReference>
<evidence type="ECO:0000313" key="12">
    <source>
        <dbReference type="EMBL" id="EKC27599.1"/>
    </source>
</evidence>
<evidence type="ECO:0000256" key="7">
    <source>
        <dbReference type="ARBA" id="ARBA00022786"/>
    </source>
</evidence>
<dbReference type="GO" id="GO:0005634">
    <property type="term" value="C:nucleus"/>
    <property type="evidence" value="ECO:0007669"/>
    <property type="project" value="TreeGrafter"/>
</dbReference>
<reference evidence="12" key="1">
    <citation type="journal article" date="2012" name="Nature">
        <title>The oyster genome reveals stress adaptation and complexity of shell formation.</title>
        <authorList>
            <person name="Zhang G."/>
            <person name="Fang X."/>
            <person name="Guo X."/>
            <person name="Li L."/>
            <person name="Luo R."/>
            <person name="Xu F."/>
            <person name="Yang P."/>
            <person name="Zhang L."/>
            <person name="Wang X."/>
            <person name="Qi H."/>
            <person name="Xiong Z."/>
            <person name="Que H."/>
            <person name="Xie Y."/>
            <person name="Holland P.W."/>
            <person name="Paps J."/>
            <person name="Zhu Y."/>
            <person name="Wu F."/>
            <person name="Chen Y."/>
            <person name="Wang J."/>
            <person name="Peng C."/>
            <person name="Meng J."/>
            <person name="Yang L."/>
            <person name="Liu J."/>
            <person name="Wen B."/>
            <person name="Zhang N."/>
            <person name="Huang Z."/>
            <person name="Zhu Q."/>
            <person name="Feng Y."/>
            <person name="Mount A."/>
            <person name="Hedgecock D."/>
            <person name="Xu Z."/>
            <person name="Liu Y."/>
            <person name="Domazet-Loso T."/>
            <person name="Du Y."/>
            <person name="Sun X."/>
            <person name="Zhang S."/>
            <person name="Liu B."/>
            <person name="Cheng P."/>
            <person name="Jiang X."/>
            <person name="Li J."/>
            <person name="Fan D."/>
            <person name="Wang W."/>
            <person name="Fu W."/>
            <person name="Wang T."/>
            <person name="Wang B."/>
            <person name="Zhang J."/>
            <person name="Peng Z."/>
            <person name="Li Y."/>
            <person name="Li N."/>
            <person name="Wang J."/>
            <person name="Chen M."/>
            <person name="He Y."/>
            <person name="Tan F."/>
            <person name="Song X."/>
            <person name="Zheng Q."/>
            <person name="Huang R."/>
            <person name="Yang H."/>
            <person name="Du X."/>
            <person name="Chen L."/>
            <person name="Yang M."/>
            <person name="Gaffney P.M."/>
            <person name="Wang S."/>
            <person name="Luo L."/>
            <person name="She Z."/>
            <person name="Ming Y."/>
            <person name="Huang W."/>
            <person name="Zhang S."/>
            <person name="Huang B."/>
            <person name="Zhang Y."/>
            <person name="Qu T."/>
            <person name="Ni P."/>
            <person name="Miao G."/>
            <person name="Wang J."/>
            <person name="Wang Q."/>
            <person name="Steinberg C.E."/>
            <person name="Wang H."/>
            <person name="Li N."/>
            <person name="Qian L."/>
            <person name="Zhang G."/>
            <person name="Li Y."/>
            <person name="Yang H."/>
            <person name="Liu X."/>
            <person name="Wang J."/>
            <person name="Yin Y."/>
            <person name="Wang J."/>
        </authorList>
    </citation>
    <scope>NUCLEOTIDE SEQUENCE [LARGE SCALE GENOMIC DNA]</scope>
    <source>
        <strain evidence="12">05x7-T-G4-1.051#20</strain>
    </source>
</reference>
<dbReference type="SMART" id="SM00985">
    <property type="entry name" value="UBA_e1_C"/>
    <property type="match status" value="1"/>
</dbReference>
<dbReference type="PROSITE" id="PS00865">
    <property type="entry name" value="UBIQUITIN_ACTIVAT_2"/>
    <property type="match status" value="1"/>
</dbReference>
<dbReference type="Gene3D" id="3.10.290.60">
    <property type="entry name" value="Ubiquitin-activating enzyme E1, UFD domain"/>
    <property type="match status" value="1"/>
</dbReference>
<keyword evidence="6" id="KW-0547">Nucleotide-binding</keyword>
<comment type="pathway">
    <text evidence="2">Protein modification; protein ubiquitination.</text>
</comment>
<accession>K1Q8D3</accession>
<dbReference type="EMBL" id="JH818930">
    <property type="protein sequence ID" value="EKC27599.1"/>
    <property type="molecule type" value="Genomic_DNA"/>
</dbReference>
<comment type="catalytic activity">
    <reaction evidence="1">
        <text>ATP + ubiquitin + [E1 ubiquitin-activating enzyme]-L-cysteine = AMP + diphosphate + S-ubiquitinyl-[E1 ubiquitin-activating enzyme]-L-cysteine.</text>
        <dbReference type="EC" id="6.2.1.45"/>
    </reaction>
</comment>
<dbReference type="GO" id="GO:0005737">
    <property type="term" value="C:cytoplasm"/>
    <property type="evidence" value="ECO:0007669"/>
    <property type="project" value="TreeGrafter"/>
</dbReference>
<evidence type="ECO:0000256" key="6">
    <source>
        <dbReference type="ARBA" id="ARBA00022741"/>
    </source>
</evidence>
<dbReference type="InterPro" id="IPR033127">
    <property type="entry name" value="UBQ-activ_enz_E1_Cys_AS"/>
</dbReference>
<dbReference type="SUPFAM" id="SSF69572">
    <property type="entry name" value="Activating enzymes of the ubiquitin-like proteins"/>
    <property type="match status" value="2"/>
</dbReference>
<dbReference type="InterPro" id="IPR038252">
    <property type="entry name" value="UBA_E1_C_sf"/>
</dbReference>
<evidence type="ECO:0000256" key="8">
    <source>
        <dbReference type="ARBA" id="ARBA00022840"/>
    </source>
</evidence>
<dbReference type="PANTHER" id="PTHR10953:SF4">
    <property type="entry name" value="UBIQUITIN-ACTIVATING ENZYME E1 C-TERMINAL DOMAIN-CONTAINING PROTEIN"/>
    <property type="match status" value="1"/>
</dbReference>
<dbReference type="GO" id="GO:0005524">
    <property type="term" value="F:ATP binding"/>
    <property type="evidence" value="ECO:0007669"/>
    <property type="project" value="UniProtKB-KW"/>
</dbReference>
<evidence type="ECO:0000259" key="11">
    <source>
        <dbReference type="SMART" id="SM00985"/>
    </source>
</evidence>
<dbReference type="InterPro" id="IPR019572">
    <property type="entry name" value="UBA_E1_SCCH"/>
</dbReference>
<dbReference type="InterPro" id="IPR000011">
    <property type="entry name" value="UBQ/SUMO-activ_enz_E1-like"/>
</dbReference>
<dbReference type="Gene3D" id="3.40.50.720">
    <property type="entry name" value="NAD(P)-binding Rossmann-like Domain"/>
    <property type="match status" value="2"/>
</dbReference>
<dbReference type="PANTHER" id="PTHR10953">
    <property type="entry name" value="UBIQUITIN-ACTIVATING ENZYME E1"/>
    <property type="match status" value="1"/>
</dbReference>
<dbReference type="GO" id="GO:0004839">
    <property type="term" value="F:ubiquitin activating enzyme activity"/>
    <property type="evidence" value="ECO:0007669"/>
    <property type="project" value="TreeGrafter"/>
</dbReference>
<comment type="similarity">
    <text evidence="3">Belongs to the ubiquitin-activating E1 family.</text>
</comment>
<dbReference type="Pfam" id="PF16190">
    <property type="entry name" value="E1_FCCH"/>
    <property type="match status" value="1"/>
</dbReference>
<keyword evidence="7" id="KW-0833">Ubl conjugation pathway</keyword>
<dbReference type="InterPro" id="IPR035985">
    <property type="entry name" value="Ubiquitin-activating_enz"/>
</dbReference>
<evidence type="ECO:0000256" key="5">
    <source>
        <dbReference type="ARBA" id="ARBA00022598"/>
    </source>
</evidence>
<gene>
    <name evidence="12" type="ORF">CGI_10007050</name>
</gene>
<feature type="domain" description="Ubiquitin-activating enzyme E1 C-terminal" evidence="11">
    <location>
        <begin position="702"/>
        <end position="805"/>
    </location>
</feature>
<feature type="active site" description="Glycyl thioester intermediate" evidence="10">
    <location>
        <position position="411"/>
    </location>
</feature>
<dbReference type="PRINTS" id="PR01849">
    <property type="entry name" value="UBIQUITINACT"/>
</dbReference>
<dbReference type="GO" id="GO:0006974">
    <property type="term" value="P:DNA damage response"/>
    <property type="evidence" value="ECO:0007669"/>
    <property type="project" value="TreeGrafter"/>
</dbReference>
<dbReference type="InterPro" id="IPR032420">
    <property type="entry name" value="E1_4HB"/>
</dbReference>
<dbReference type="InterPro" id="IPR032418">
    <property type="entry name" value="E1_FCCH"/>
</dbReference>
<dbReference type="UniPathway" id="UPA00143"/>
<dbReference type="EC" id="6.2.1.45" evidence="4"/>
<dbReference type="Pfam" id="PF16191">
    <property type="entry name" value="E1_4HB"/>
    <property type="match status" value="1"/>
</dbReference>
<dbReference type="Pfam" id="PF09358">
    <property type="entry name" value="E1_UFD"/>
    <property type="match status" value="1"/>
</dbReference>
<keyword evidence="5" id="KW-0436">Ligase</keyword>
<dbReference type="InterPro" id="IPR018965">
    <property type="entry name" value="Ub-activating_enz_E1_C"/>
</dbReference>
<evidence type="ECO:0000256" key="3">
    <source>
        <dbReference type="ARBA" id="ARBA00005673"/>
    </source>
</evidence>
<dbReference type="Gene3D" id="1.10.10.2660">
    <property type="entry name" value="Ubiquitin-activating enzyme E1, SCCH domain"/>
    <property type="match status" value="1"/>
</dbReference>
<evidence type="ECO:0000256" key="1">
    <source>
        <dbReference type="ARBA" id="ARBA00000488"/>
    </source>
</evidence>
<protein>
    <recommendedName>
        <fullName evidence="4">E1 ubiquitin-activating enzyme</fullName>
        <ecNumber evidence="4">6.2.1.45</ecNumber>
    </recommendedName>
    <alternativeName>
        <fullName evidence="9">Ubiquitin-activating enzyme E1</fullName>
    </alternativeName>
</protein>
<dbReference type="Gene3D" id="2.40.30.180">
    <property type="entry name" value="Ubiquitin-activating enzyme E1, FCCH domain"/>
    <property type="match status" value="1"/>
</dbReference>
<sequence length="883" mass="100028">MRVNLIFCKLPSELELFCDFGDNFVMNDVDGEEPISNMVASITKVVVLTNSNLEEKIRIGEICHKNNIKFISVDSRGLFVELFCDFGDKDKEGVVTCLYEAHHGYEDGDHITFTEIQGMTELNGCKPIKIKVLGPYTFSIGDTTKFSNYEQGGVVSQVKTHKTIHFKSIKAAMNANEFLMTDFAKFDRPDQLHIGFQALYEFQKQKGQLPRSRCKADADEFLKVVKALNEKSPAKADELDENVMREMAYTCQMAYPCRGDLCPLAAIMGGVAAQEVMTNSRYDGQVAIFGSDFQEKMGNLKYFLKPKSSTAACAAKHMNPYINITSQENRVGPDTENIYTDDFFEKLDGVANALDNVDARLYMDRRCVYYNKPLLESGTLGTKGNVQVVIPKLTESYSSSQDPPEKSIPICTLKNFPNAIEHTLQWARDQFEGLFIQPVEGALQYATDPKFLERTAKLPGTQPVETLQGIKKAIVDERPTTLQDCVAFARNLFQENYINNNIRQLLFNFPPDQVTSSGAPFWSGPKRCPHPLEFDVNNTTHFDYVMSVANLRAQMYGIKQVLDPKAICDMVSKVKVPEFNPRSGIKIEVTDAEMERNQGNLDFDAVENLQKDLPPVEKVKAMKLVPIEFEKDDDTNFHMDFIVAASNLRAENYDIPPADRHKSKLIAGKIIPAIATTTALITGLVAVELIKLVQGHNKLESYKNGFVNLALPFFAFSEPIAAPKNKYYDTYFTLWDRFEVQGEMTLQEFLDYFQKEYKLEITMLSQGVSMLYSFFMPPAKRQERLFFIRKHQLVIGPEESAFPRRMATIAVIEPSNAHEKHIDYTPRELKLKAIDLVTQVCYLRVGESKFSIGVYRLQTADFLIFRAIIGSYCNVISYDFSEV</sequence>
<dbReference type="InterPro" id="IPR042063">
    <property type="entry name" value="Ubi_acti_E1_SCCH"/>
</dbReference>
<evidence type="ECO:0000256" key="2">
    <source>
        <dbReference type="ARBA" id="ARBA00004906"/>
    </source>
</evidence>
<dbReference type="Pfam" id="PF10585">
    <property type="entry name" value="UBA_E1_SCCH"/>
    <property type="match status" value="1"/>
</dbReference>